<keyword evidence="2" id="KW-0813">Transport</keyword>
<gene>
    <name evidence="7" type="ORF">CKS_3269</name>
    <name evidence="6" type="ORF">DSJ_24990</name>
</gene>
<reference evidence="6 9" key="3">
    <citation type="submission" date="2016-10" db="EMBL/GenBank/DDBJ databases">
        <title>Complete Genome Assembly of Pantoea stewartii subsp. stewartii DC283, a Corn Pathogen.</title>
        <authorList>
            <person name="Duong D.A."/>
            <person name="Stevens A.M."/>
            <person name="Jensen R.V."/>
        </authorList>
    </citation>
    <scope>NUCLEOTIDE SEQUENCE [LARGE SCALE GENOMIC DNA]</scope>
    <source>
        <strain evidence="6 9">DC283</strain>
        <plasmid evidence="6 9">pDSJ10</plasmid>
    </source>
</reference>
<protein>
    <submittedName>
        <fullName evidence="7">Type III secretion system protein</fullName>
    </submittedName>
</protein>
<organism evidence="7 8">
    <name type="scientific">Pantoea stewartii subsp. stewartii DC283</name>
    <dbReference type="NCBI Taxonomy" id="660596"/>
    <lineage>
        <taxon>Bacteria</taxon>
        <taxon>Pseudomonadati</taxon>
        <taxon>Pseudomonadota</taxon>
        <taxon>Gammaproteobacteria</taxon>
        <taxon>Enterobacterales</taxon>
        <taxon>Erwiniaceae</taxon>
        <taxon>Pantoea</taxon>
    </lineage>
</organism>
<accession>H3RK04</accession>
<dbReference type="Proteomes" id="UP000005050">
    <property type="component" value="Unassembled WGS sequence"/>
</dbReference>
<evidence type="ECO:0000313" key="9">
    <source>
        <dbReference type="Proteomes" id="UP000192380"/>
    </source>
</evidence>
<comment type="subcellular location">
    <subcellularLocation>
        <location evidence="1">Cytoplasm</location>
    </subcellularLocation>
</comment>
<dbReference type="GO" id="GO:0030254">
    <property type="term" value="P:protein secretion by the type III secretion system"/>
    <property type="evidence" value="ECO:0007669"/>
    <property type="project" value="InterPro"/>
</dbReference>
<dbReference type="NCBIfam" id="TIGR02499">
    <property type="entry name" value="HrpE_YscL_not"/>
    <property type="match status" value="1"/>
</dbReference>
<sequence>MLIRRHIDLVNGKDDLAPVISRHQLAVQEQARTIIQEAHQRAEKIISAAEQEAEASSLLVRQRAEEAFWKRADTMFMHWQKQQQQWESDVLSVMDVVLEQALEQLLTEVPESQRLQGLLRQLLLEKTQTDKATLCCHPSQQASIATMLENYSHLNWQLQPEESLPPDSLKLVTPQGELYLDWQLASQQLKPCPVERQAP</sequence>
<dbReference type="KEGG" id="pstw:DSJ_24990"/>
<evidence type="ECO:0000313" key="7">
    <source>
        <dbReference type="EMBL" id="EHT98045.1"/>
    </source>
</evidence>
<dbReference type="PATRIC" id="fig|660596.6.peg.4689"/>
<dbReference type="AlphaFoldDB" id="H3RK04"/>
<keyword evidence="3" id="KW-0963">Cytoplasm</keyword>
<proteinExistence type="inferred from homology"/>
<evidence type="ECO:0000256" key="5">
    <source>
        <dbReference type="ARBA" id="ARBA00024335"/>
    </source>
</evidence>
<evidence type="ECO:0000256" key="1">
    <source>
        <dbReference type="ARBA" id="ARBA00004496"/>
    </source>
</evidence>
<dbReference type="eggNOG" id="COG1317">
    <property type="taxonomic scope" value="Bacteria"/>
</dbReference>
<evidence type="ECO:0000256" key="4">
    <source>
        <dbReference type="ARBA" id="ARBA00022927"/>
    </source>
</evidence>
<reference evidence="7" key="2">
    <citation type="submission" date="2012-01" db="EMBL/GenBank/DDBJ databases">
        <authorList>
            <person name="Biehl B.S."/>
            <person name="Ding Y."/>
            <person name="Dugan-Rocha S.P."/>
            <person name="Gibbs R.A."/>
            <person name="Glasner J.D."/>
            <person name="Kovar C."/>
            <person name="Muzny D.M."/>
            <person name="Neeno-Eckwall E.C."/>
            <person name="Perna N.T."/>
            <person name="Qin X."/>
            <person name="von Bodman S.B."/>
            <person name="Weinstock G.M."/>
        </authorList>
    </citation>
    <scope>NUCLEOTIDE SEQUENCE</scope>
    <source>
        <strain evidence="7">DC283</strain>
    </source>
</reference>
<dbReference type="InterPro" id="IPR009335">
    <property type="entry name" value="T3SS_HrpE/ATPase_suE"/>
</dbReference>
<dbReference type="EMBL" id="CP017591">
    <property type="protein sequence ID" value="ARF52492.1"/>
    <property type="molecule type" value="Genomic_DNA"/>
</dbReference>
<evidence type="ECO:0000313" key="8">
    <source>
        <dbReference type="Proteomes" id="UP000005050"/>
    </source>
</evidence>
<keyword evidence="9" id="KW-1185">Reference proteome</keyword>
<geneLocation type="plasmid" evidence="6 9">
    <name>pDSJ10</name>
</geneLocation>
<comment type="similarity">
    <text evidence="5">Belongs to the SctL stator family.</text>
</comment>
<keyword evidence="4" id="KW-0653">Protein transport</keyword>
<evidence type="ECO:0000256" key="3">
    <source>
        <dbReference type="ARBA" id="ARBA00022490"/>
    </source>
</evidence>
<dbReference type="Pfam" id="PF06188">
    <property type="entry name" value="HrpE"/>
    <property type="match status" value="1"/>
</dbReference>
<dbReference type="Proteomes" id="UP000192380">
    <property type="component" value="Plasmid pDSJ10"/>
</dbReference>
<dbReference type="GO" id="GO:0005737">
    <property type="term" value="C:cytoplasm"/>
    <property type="evidence" value="ECO:0007669"/>
    <property type="project" value="UniProtKB-SubCell"/>
</dbReference>
<evidence type="ECO:0000256" key="2">
    <source>
        <dbReference type="ARBA" id="ARBA00022448"/>
    </source>
</evidence>
<dbReference type="RefSeq" id="WP_006121863.1">
    <property type="nucleotide sequence ID" value="NZ_AHIE01000038.1"/>
</dbReference>
<dbReference type="EMBL" id="AHIE01000038">
    <property type="protein sequence ID" value="EHT98045.1"/>
    <property type="molecule type" value="Genomic_DNA"/>
</dbReference>
<reference evidence="7 8" key="1">
    <citation type="journal article" date="2012" name="Mol. Microbiol.">
        <title>The genetic and structural basis of two distinct terminal side branch residues in stewartan and amylovoran exopolysaccharides and their potential role in host adaptation.</title>
        <authorList>
            <person name="Wang X."/>
            <person name="Yang F."/>
            <person name="von Bodman S.B."/>
        </authorList>
    </citation>
    <scope>NUCLEOTIDE SEQUENCE [LARGE SCALE GENOMIC DNA]</scope>
    <source>
        <strain evidence="7 8">DC283</strain>
    </source>
</reference>
<dbReference type="InterPro" id="IPR012842">
    <property type="entry name" value="T3SS_SctL/SctL2"/>
</dbReference>
<dbReference type="OrthoDB" id="6631671at2"/>
<name>H3RK04_PANSE</name>
<evidence type="ECO:0000313" key="6">
    <source>
        <dbReference type="EMBL" id="ARF52492.1"/>
    </source>
</evidence>
<keyword evidence="6" id="KW-0614">Plasmid</keyword>